<feature type="region of interest" description="Disordered" evidence="5">
    <location>
        <begin position="429"/>
        <end position="516"/>
    </location>
</feature>
<name>A0A498JN10_MALDO</name>
<feature type="compositionally biased region" description="Polar residues" evidence="5">
    <location>
        <begin position="866"/>
        <end position="875"/>
    </location>
</feature>
<dbReference type="InterPro" id="IPR036388">
    <property type="entry name" value="WH-like_DNA-bd_sf"/>
</dbReference>
<evidence type="ECO:0000256" key="1">
    <source>
        <dbReference type="ARBA" id="ARBA00004123"/>
    </source>
</evidence>
<feature type="compositionally biased region" description="Acidic residues" evidence="5">
    <location>
        <begin position="281"/>
        <end position="291"/>
    </location>
</feature>
<feature type="compositionally biased region" description="Basic and acidic residues" evidence="5">
    <location>
        <begin position="464"/>
        <end position="486"/>
    </location>
</feature>
<feature type="compositionally biased region" description="Basic and acidic residues" evidence="5">
    <location>
        <begin position="1161"/>
        <end position="1176"/>
    </location>
</feature>
<dbReference type="InterPro" id="IPR005818">
    <property type="entry name" value="Histone_H1/H5_H15"/>
</dbReference>
<organism evidence="7 8">
    <name type="scientific">Malus domestica</name>
    <name type="common">Apple</name>
    <name type="synonym">Pyrus malus</name>
    <dbReference type="NCBI Taxonomy" id="3750"/>
    <lineage>
        <taxon>Eukaryota</taxon>
        <taxon>Viridiplantae</taxon>
        <taxon>Streptophyta</taxon>
        <taxon>Embryophyta</taxon>
        <taxon>Tracheophyta</taxon>
        <taxon>Spermatophyta</taxon>
        <taxon>Magnoliopsida</taxon>
        <taxon>eudicotyledons</taxon>
        <taxon>Gunneridae</taxon>
        <taxon>Pentapetalae</taxon>
        <taxon>rosids</taxon>
        <taxon>fabids</taxon>
        <taxon>Rosales</taxon>
        <taxon>Rosaceae</taxon>
        <taxon>Amygdaloideae</taxon>
        <taxon>Maleae</taxon>
        <taxon>Malus</taxon>
    </lineage>
</organism>
<dbReference type="GO" id="GO:0031492">
    <property type="term" value="F:nucleosomal DNA binding"/>
    <property type="evidence" value="ECO:0007669"/>
    <property type="project" value="TreeGrafter"/>
</dbReference>
<sequence>MALPQSVRCSSSTEGEEGREEDPLHGQMINNLASAVMKKLTNSNTSQTLTPELMSRIKKSLSQAYPVFFTADHPTYAVMIQKAVAELNEEGGSTEKAVSKFIREHFDCLPLAHERFLSHHLKKLSESGEIVSASKNCYMLPAHKIDSYSRREPVEKPKRSELGRRIIIRRRNDFEPENLAVEHVELTGQQREHARQSQEPLQKEEFSKAIDDEDIFPEKQNELQDELNGKNRQAEMQEAAMVVQKYKVTEEQVEETKQQREHGQRSQETSLEEQHSKVIDDQDGSPEEQQDEVNGQKSKNEIQEVAVIVEKHTNSKQKATEEQVEMTEKQREHDMQIGEPDRGEYTKLIDDQNGCLELQTEQNELNGQQSQTQMQEVAMTFERQNNANQKCKVAEEWVELTCVEVTEQRSHGQQSEDTGLLEQHGEVIDDQSVSPYEQCVKGNGQQSENQMEEVPVIVEQQNTAKEKYKATEEPVEVTDKQGEHKQQSPQEQHNMVIESQNGSSDDLQDEVNGQQTQTHVQEIAVIVEKQCIAEHDDKVNEDEEYQLTEQQGERGQQSEEEQHNNVIDYQNGSPEKQNEQPDDADGQQSRIQMQEIAVTFETEEIIRAQEDGQIEQQCQSKEQQCEMTTGRLQIEGIEREIRLLEEQVEIMEKLTAPEQQIEIISEQNKPQEPIDLIPQTIDSWLAIFAINMQELSSNKQEKDAAIVINSSPLTSQKLPHHGSSHLSEDEEQKAENVIEENAVEMELTEIEQSCEKQQEKQEWCQQRQLLPRRKKPSESDCGVPKAPKFQELEHEQQPRECMQEMGVELDYLSVKMSFEPQKKTDEPGQQRQLRPRRQRQSTSEVSITPNLQEAEKTEELRASAEKTGQTQQQRQLRPRSKMLSKSGQAATGSRVVFLPSQSLDEECISLSNSGRSQMQKSGGKKLCQQKNQHENHSTQHKRCTPEPTIDTLGSILLSQNTELPNTEAFQDLGPTAIDALSQPMDQKTKKLKSKPTTTKVLDELVLTSQQLVEEPHTPKLKPRSVVEFSPTIVQLQQLRHMKLRSHSQGVSQSDPAVSMTESSPSQHQCEQPQEEHHDELQQPKHQKKNPPRPKETVDSTMSRKSKKERGLIKKKLATAATGDESSLPDECKKQLEQPKKPKQARRCIEKLATAETSDESLPDKTHKQMEQPEKGKQVRRTKEKLATSPTGDESLPDKFQKTDHVNKSIEGGEGLEKLLKDLGKQHSKMSPKACLGGFGGGVGVIKPLPSGSGRVFERSNIESNSSEFASLVPVCHLQKT</sequence>
<feature type="compositionally biased region" description="Polar residues" evidence="5">
    <location>
        <begin position="487"/>
        <end position="516"/>
    </location>
</feature>
<dbReference type="PANTHER" id="PTHR11467">
    <property type="entry name" value="HISTONE H1"/>
    <property type="match status" value="1"/>
</dbReference>
<dbReference type="Proteomes" id="UP000290289">
    <property type="component" value="Chromosome 6"/>
</dbReference>
<dbReference type="SMART" id="SM00526">
    <property type="entry name" value="H15"/>
    <property type="match status" value="1"/>
</dbReference>
<keyword evidence="4" id="KW-0175">Coiled coil</keyword>
<evidence type="ECO:0000259" key="6">
    <source>
        <dbReference type="PROSITE" id="PS51504"/>
    </source>
</evidence>
<feature type="domain" description="H15" evidence="6">
    <location>
        <begin position="72"/>
        <end position="142"/>
    </location>
</feature>
<evidence type="ECO:0000256" key="3">
    <source>
        <dbReference type="ARBA" id="ARBA00023242"/>
    </source>
</evidence>
<keyword evidence="3" id="KW-0539">Nucleus</keyword>
<feature type="region of interest" description="Disordered" evidence="5">
    <location>
        <begin position="1"/>
        <end position="25"/>
    </location>
</feature>
<accession>A0A498JN10</accession>
<feature type="coiled-coil region" evidence="4">
    <location>
        <begin position="627"/>
        <end position="654"/>
    </location>
</feature>
<dbReference type="InterPro" id="IPR036390">
    <property type="entry name" value="WH_DNA-bd_sf"/>
</dbReference>
<feature type="compositionally biased region" description="Basic and acidic residues" evidence="5">
    <location>
        <begin position="853"/>
        <end position="864"/>
    </location>
</feature>
<dbReference type="GO" id="GO:0006334">
    <property type="term" value="P:nucleosome assembly"/>
    <property type="evidence" value="ECO:0007669"/>
    <property type="project" value="InterPro"/>
</dbReference>
<gene>
    <name evidence="7" type="ORF">DVH24_035806</name>
</gene>
<dbReference type="Pfam" id="PF00538">
    <property type="entry name" value="Linker_histone"/>
    <property type="match status" value="1"/>
</dbReference>
<evidence type="ECO:0000256" key="4">
    <source>
        <dbReference type="SAM" id="Coils"/>
    </source>
</evidence>
<feature type="compositionally biased region" description="Basic and acidic residues" evidence="5">
    <location>
        <begin position="1129"/>
        <end position="1139"/>
    </location>
</feature>
<feature type="compositionally biased region" description="Basic and acidic residues" evidence="5">
    <location>
        <begin position="1073"/>
        <end position="1082"/>
    </location>
</feature>
<comment type="caution">
    <text evidence="7">The sequence shown here is derived from an EMBL/GenBank/DDBJ whole genome shotgun (WGS) entry which is preliminary data.</text>
</comment>
<dbReference type="SUPFAM" id="SSF46785">
    <property type="entry name" value="Winged helix' DNA-binding domain"/>
    <property type="match status" value="1"/>
</dbReference>
<feature type="compositionally biased region" description="Basic and acidic residues" evidence="5">
    <location>
        <begin position="1195"/>
        <end position="1207"/>
    </location>
</feature>
<feature type="region of interest" description="Disordered" evidence="5">
    <location>
        <begin position="253"/>
        <end position="346"/>
    </location>
</feature>
<evidence type="ECO:0000256" key="2">
    <source>
        <dbReference type="ARBA" id="ARBA00023125"/>
    </source>
</evidence>
<keyword evidence="2" id="KW-0238">DNA-binding</keyword>
<dbReference type="GO" id="GO:0000786">
    <property type="term" value="C:nucleosome"/>
    <property type="evidence" value="ECO:0007669"/>
    <property type="project" value="InterPro"/>
</dbReference>
<feature type="compositionally biased region" description="Basic and acidic residues" evidence="5">
    <location>
        <begin position="788"/>
        <end position="797"/>
    </location>
</feature>
<protein>
    <recommendedName>
        <fullName evidence="6">H15 domain-containing protein</fullName>
    </recommendedName>
</protein>
<reference evidence="7 8" key="1">
    <citation type="submission" date="2018-10" db="EMBL/GenBank/DDBJ databases">
        <title>A high-quality apple genome assembly.</title>
        <authorList>
            <person name="Hu J."/>
        </authorList>
    </citation>
    <scope>NUCLEOTIDE SEQUENCE [LARGE SCALE GENOMIC DNA]</scope>
    <source>
        <strain evidence="8">cv. HFTH1</strain>
        <tissue evidence="7">Young leaf</tissue>
    </source>
</reference>
<feature type="compositionally biased region" description="Basic residues" evidence="5">
    <location>
        <begin position="1103"/>
        <end position="1116"/>
    </location>
</feature>
<dbReference type="GO" id="GO:0005730">
    <property type="term" value="C:nucleolus"/>
    <property type="evidence" value="ECO:0007669"/>
    <property type="project" value="TreeGrafter"/>
</dbReference>
<evidence type="ECO:0000313" key="7">
    <source>
        <dbReference type="EMBL" id="RXH97138.1"/>
    </source>
</evidence>
<proteinExistence type="predicted"/>
<evidence type="ECO:0000256" key="5">
    <source>
        <dbReference type="SAM" id="MobiDB-lite"/>
    </source>
</evidence>
<feature type="region of interest" description="Disordered" evidence="5">
    <location>
        <begin position="712"/>
        <end position="735"/>
    </location>
</feature>
<dbReference type="PANTHER" id="PTHR11467:SF109">
    <property type="entry name" value="H15 DOMAIN-CONTAINING PROTEIN"/>
    <property type="match status" value="1"/>
</dbReference>
<dbReference type="STRING" id="3750.A0A498JN10"/>
<feature type="compositionally biased region" description="Basic and acidic residues" evidence="5">
    <location>
        <begin position="309"/>
        <end position="346"/>
    </location>
</feature>
<feature type="compositionally biased region" description="Basic and acidic residues" evidence="5">
    <location>
        <begin position="253"/>
        <end position="265"/>
    </location>
</feature>
<dbReference type="Gene3D" id="1.10.10.10">
    <property type="entry name" value="Winged helix-like DNA-binding domain superfamily/Winged helix DNA-binding domain"/>
    <property type="match status" value="1"/>
</dbReference>
<keyword evidence="8" id="KW-1185">Reference proteome</keyword>
<dbReference type="GO" id="GO:0003690">
    <property type="term" value="F:double-stranded DNA binding"/>
    <property type="evidence" value="ECO:0007669"/>
    <property type="project" value="TreeGrafter"/>
</dbReference>
<evidence type="ECO:0000313" key="8">
    <source>
        <dbReference type="Proteomes" id="UP000290289"/>
    </source>
</evidence>
<feature type="region of interest" description="Disordered" evidence="5">
    <location>
        <begin position="769"/>
        <end position="797"/>
    </location>
</feature>
<dbReference type="GO" id="GO:0045910">
    <property type="term" value="P:negative regulation of DNA recombination"/>
    <property type="evidence" value="ECO:0007669"/>
    <property type="project" value="TreeGrafter"/>
</dbReference>
<dbReference type="EMBL" id="RDQH01000332">
    <property type="protein sequence ID" value="RXH97138.1"/>
    <property type="molecule type" value="Genomic_DNA"/>
</dbReference>
<feature type="region of interest" description="Disordered" evidence="5">
    <location>
        <begin position="820"/>
        <end position="891"/>
    </location>
</feature>
<comment type="subcellular location">
    <subcellularLocation>
        <location evidence="1">Nucleus</location>
    </subcellularLocation>
</comment>
<feature type="compositionally biased region" description="Polar residues" evidence="5">
    <location>
        <begin position="564"/>
        <end position="575"/>
    </location>
</feature>
<dbReference type="AlphaFoldDB" id="A0A498JN10"/>
<feature type="compositionally biased region" description="Low complexity" evidence="5">
    <location>
        <begin position="1061"/>
        <end position="1071"/>
    </location>
</feature>
<feature type="region of interest" description="Disordered" evidence="5">
    <location>
        <begin position="541"/>
        <end position="588"/>
    </location>
</feature>
<dbReference type="GO" id="GO:0030261">
    <property type="term" value="P:chromosome condensation"/>
    <property type="evidence" value="ECO:0007669"/>
    <property type="project" value="TreeGrafter"/>
</dbReference>
<feature type="region of interest" description="Disordered" evidence="5">
    <location>
        <begin position="1042"/>
        <end position="1212"/>
    </location>
</feature>
<feature type="compositionally biased region" description="Polar residues" evidence="5">
    <location>
        <begin position="1046"/>
        <end position="1055"/>
    </location>
</feature>
<feature type="compositionally biased region" description="Polar residues" evidence="5">
    <location>
        <begin position="841"/>
        <end position="851"/>
    </location>
</feature>
<dbReference type="PROSITE" id="PS51504">
    <property type="entry name" value="H15"/>
    <property type="match status" value="1"/>
</dbReference>